<dbReference type="InterPro" id="IPR034686">
    <property type="entry name" value="Terpene_cyclase-like_2"/>
</dbReference>
<evidence type="ECO:0000256" key="2">
    <source>
        <dbReference type="ARBA" id="ARBA00006333"/>
    </source>
</evidence>
<gene>
    <name evidence="7" type="ORF">VKT23_012544</name>
</gene>
<dbReference type="SUPFAM" id="SSF48576">
    <property type="entry name" value="Terpenoid synthases"/>
    <property type="match status" value="1"/>
</dbReference>
<evidence type="ECO:0000256" key="1">
    <source>
        <dbReference type="ARBA" id="ARBA00001946"/>
    </source>
</evidence>
<organism evidence="7 8">
    <name type="scientific">Marasmiellus scandens</name>
    <dbReference type="NCBI Taxonomy" id="2682957"/>
    <lineage>
        <taxon>Eukaryota</taxon>
        <taxon>Fungi</taxon>
        <taxon>Dikarya</taxon>
        <taxon>Basidiomycota</taxon>
        <taxon>Agaricomycotina</taxon>
        <taxon>Agaricomycetes</taxon>
        <taxon>Agaricomycetidae</taxon>
        <taxon>Agaricales</taxon>
        <taxon>Marasmiineae</taxon>
        <taxon>Omphalotaceae</taxon>
        <taxon>Marasmiellus</taxon>
    </lineage>
</organism>
<keyword evidence="8" id="KW-1185">Reference proteome</keyword>
<dbReference type="EMBL" id="JBANRG010000031">
    <property type="protein sequence ID" value="KAK7451208.1"/>
    <property type="molecule type" value="Genomic_DNA"/>
</dbReference>
<dbReference type="Proteomes" id="UP001498398">
    <property type="component" value="Unassembled WGS sequence"/>
</dbReference>
<evidence type="ECO:0000313" key="8">
    <source>
        <dbReference type="Proteomes" id="UP001498398"/>
    </source>
</evidence>
<dbReference type="PANTHER" id="PTHR35201">
    <property type="entry name" value="TERPENE SYNTHASE"/>
    <property type="match status" value="1"/>
</dbReference>
<accession>A0ABR1JAE2</accession>
<keyword evidence="5 6" id="KW-0456">Lyase</keyword>
<sequence length="241" mass="27519">MTVREEADIVMDALRDPKKPRPVGEWIGGEVARQFWLNAVRTASPTSQRRFINTFQSYLDAVVQQAEDRTSGHIRDVESYFEVRRDTIGAKPSFAINEIHMNIPDEVIAHPTIVNLSILAIDMLIIGNDLCSYNVEQSRGDHGHNLVTVVINQFQLDVQKALNWIGNLHDGLANQFLEAWKEIPTYGGPIDREIRTYADGLGNWVRGNDSWSFESDRYFGKEGLEIEKTRKVKLLPKLLYH</sequence>
<evidence type="ECO:0000313" key="7">
    <source>
        <dbReference type="EMBL" id="KAK7451208.1"/>
    </source>
</evidence>
<dbReference type="Gene3D" id="1.10.600.10">
    <property type="entry name" value="Farnesyl Diphosphate Synthase"/>
    <property type="match status" value="1"/>
</dbReference>
<name>A0ABR1JAE2_9AGAR</name>
<dbReference type="EC" id="4.2.3.-" evidence="6"/>
<evidence type="ECO:0000256" key="6">
    <source>
        <dbReference type="RuleBase" id="RU366034"/>
    </source>
</evidence>
<dbReference type="InterPro" id="IPR008949">
    <property type="entry name" value="Isoprenoid_synthase_dom_sf"/>
</dbReference>
<protein>
    <recommendedName>
        <fullName evidence="6">Terpene synthase</fullName>
        <ecNumber evidence="6">4.2.3.-</ecNumber>
    </recommendedName>
</protein>
<proteinExistence type="inferred from homology"/>
<comment type="similarity">
    <text evidence="2 6">Belongs to the terpene synthase family.</text>
</comment>
<dbReference type="PANTHER" id="PTHR35201:SF4">
    <property type="entry name" value="BETA-PINACENE SYNTHASE-RELATED"/>
    <property type="match status" value="1"/>
</dbReference>
<evidence type="ECO:0000256" key="4">
    <source>
        <dbReference type="ARBA" id="ARBA00022842"/>
    </source>
</evidence>
<comment type="cofactor">
    <cofactor evidence="1 6">
        <name>Mg(2+)</name>
        <dbReference type="ChEBI" id="CHEBI:18420"/>
    </cofactor>
</comment>
<evidence type="ECO:0000256" key="3">
    <source>
        <dbReference type="ARBA" id="ARBA00022723"/>
    </source>
</evidence>
<reference evidence="7 8" key="1">
    <citation type="submission" date="2024-01" db="EMBL/GenBank/DDBJ databases">
        <title>A draft genome for the cacao thread blight pathogen Marasmiellus scandens.</title>
        <authorList>
            <person name="Baruah I.K."/>
            <person name="Leung J."/>
            <person name="Bukari Y."/>
            <person name="Amoako-Attah I."/>
            <person name="Meinhardt L.W."/>
            <person name="Bailey B.A."/>
            <person name="Cohen S.P."/>
        </authorList>
    </citation>
    <scope>NUCLEOTIDE SEQUENCE [LARGE SCALE GENOMIC DNA]</scope>
    <source>
        <strain evidence="7 8">GH-19</strain>
    </source>
</reference>
<keyword evidence="3 6" id="KW-0479">Metal-binding</keyword>
<dbReference type="Pfam" id="PF19086">
    <property type="entry name" value="Terpene_syn_C_2"/>
    <property type="match status" value="1"/>
</dbReference>
<keyword evidence="4 6" id="KW-0460">Magnesium</keyword>
<comment type="caution">
    <text evidence="7">The sequence shown here is derived from an EMBL/GenBank/DDBJ whole genome shotgun (WGS) entry which is preliminary data.</text>
</comment>
<evidence type="ECO:0000256" key="5">
    <source>
        <dbReference type="ARBA" id="ARBA00023239"/>
    </source>
</evidence>